<dbReference type="EMBL" id="JAGTJQ010000003">
    <property type="protein sequence ID" value="KAH7035680.1"/>
    <property type="molecule type" value="Genomic_DNA"/>
</dbReference>
<evidence type="ECO:0000313" key="3">
    <source>
        <dbReference type="EMBL" id="KAH7035680.1"/>
    </source>
</evidence>
<dbReference type="Proteomes" id="UP000756346">
    <property type="component" value="Unassembled WGS sequence"/>
</dbReference>
<keyword evidence="4" id="KW-1185">Reference proteome</keyword>
<accession>A0A9P8YD01</accession>
<feature type="compositionally biased region" description="Basic and acidic residues" evidence="1">
    <location>
        <begin position="197"/>
        <end position="206"/>
    </location>
</feature>
<dbReference type="OrthoDB" id="4725531at2759"/>
<feature type="region of interest" description="Disordered" evidence="1">
    <location>
        <begin position="150"/>
        <end position="209"/>
    </location>
</feature>
<dbReference type="AlphaFoldDB" id="A0A9P8YD01"/>
<proteinExistence type="predicted"/>
<organism evidence="3 4">
    <name type="scientific">Microdochium trichocladiopsis</name>
    <dbReference type="NCBI Taxonomy" id="1682393"/>
    <lineage>
        <taxon>Eukaryota</taxon>
        <taxon>Fungi</taxon>
        <taxon>Dikarya</taxon>
        <taxon>Ascomycota</taxon>
        <taxon>Pezizomycotina</taxon>
        <taxon>Sordariomycetes</taxon>
        <taxon>Xylariomycetidae</taxon>
        <taxon>Xylariales</taxon>
        <taxon>Microdochiaceae</taxon>
        <taxon>Microdochium</taxon>
    </lineage>
</organism>
<keyword evidence="2" id="KW-0732">Signal</keyword>
<gene>
    <name evidence="3" type="ORF">B0I36DRAFT_361015</name>
</gene>
<name>A0A9P8YD01_9PEZI</name>
<comment type="caution">
    <text evidence="3">The sequence shown here is derived from an EMBL/GenBank/DDBJ whole genome shotgun (WGS) entry which is preliminary data.</text>
</comment>
<dbReference type="GeneID" id="70187964"/>
<dbReference type="RefSeq" id="XP_046015773.1">
    <property type="nucleotide sequence ID" value="XM_046158418.1"/>
</dbReference>
<feature type="signal peptide" evidence="2">
    <location>
        <begin position="1"/>
        <end position="23"/>
    </location>
</feature>
<protein>
    <submittedName>
        <fullName evidence="3">Uncharacterized protein</fullName>
    </submittedName>
</protein>
<reference evidence="3" key="1">
    <citation type="journal article" date="2021" name="Nat. Commun.">
        <title>Genetic determinants of endophytism in the Arabidopsis root mycobiome.</title>
        <authorList>
            <person name="Mesny F."/>
            <person name="Miyauchi S."/>
            <person name="Thiergart T."/>
            <person name="Pickel B."/>
            <person name="Atanasova L."/>
            <person name="Karlsson M."/>
            <person name="Huettel B."/>
            <person name="Barry K.W."/>
            <person name="Haridas S."/>
            <person name="Chen C."/>
            <person name="Bauer D."/>
            <person name="Andreopoulos W."/>
            <person name="Pangilinan J."/>
            <person name="LaButti K."/>
            <person name="Riley R."/>
            <person name="Lipzen A."/>
            <person name="Clum A."/>
            <person name="Drula E."/>
            <person name="Henrissat B."/>
            <person name="Kohler A."/>
            <person name="Grigoriev I.V."/>
            <person name="Martin F.M."/>
            <person name="Hacquard S."/>
        </authorList>
    </citation>
    <scope>NUCLEOTIDE SEQUENCE</scope>
    <source>
        <strain evidence="3">MPI-CAGE-CH-0230</strain>
    </source>
</reference>
<sequence length="265" mass="29023">MAWASSTRLFSAVLLGPIYISLALLSGEGLRDRQGEATQWSNIISDVLTPPSHKTNVSYSDAIDNGDDEGYVNEGNLLGEDGQGGRLRYSGPSPAEQWHAHVERFFTMGAHHLGLYFRTEEITDHGSLPVSSDTAAEYVPKITTRLISVQDDLPPAAQNHDRDNGGGGGGPNPKGRFVLAQIAFNDVGEDDDPNDPDAVRPERDMNRTGQCASAVINDLERRLHQLGASRALLLTLDEGTYHTVYWDGRRFVTLLFLEFTPPPSH</sequence>
<feature type="chain" id="PRO_5040168400" evidence="2">
    <location>
        <begin position="24"/>
        <end position="265"/>
    </location>
</feature>
<evidence type="ECO:0000256" key="2">
    <source>
        <dbReference type="SAM" id="SignalP"/>
    </source>
</evidence>
<evidence type="ECO:0000313" key="4">
    <source>
        <dbReference type="Proteomes" id="UP000756346"/>
    </source>
</evidence>
<evidence type="ECO:0000256" key="1">
    <source>
        <dbReference type="SAM" id="MobiDB-lite"/>
    </source>
</evidence>